<evidence type="ECO:0000256" key="10">
    <source>
        <dbReference type="SAM" id="SignalP"/>
    </source>
</evidence>
<dbReference type="InterPro" id="IPR033121">
    <property type="entry name" value="PEPTIDASE_A1"/>
</dbReference>
<accession>A0AAV2H5B8</accession>
<dbReference type="InterPro" id="IPR001461">
    <property type="entry name" value="Aspartic_peptidase_A1"/>
</dbReference>
<dbReference type="InterPro" id="IPR021109">
    <property type="entry name" value="Peptidase_aspartic_dom_sf"/>
</dbReference>
<feature type="active site" evidence="7">
    <location>
        <position position="86"/>
    </location>
</feature>
<feature type="domain" description="Peptidase A1" evidence="11">
    <location>
        <begin position="68"/>
        <end position="386"/>
    </location>
</feature>
<evidence type="ECO:0000313" key="12">
    <source>
        <dbReference type="EMBL" id="CAL1528308.1"/>
    </source>
</evidence>
<proteinExistence type="inferred from homology"/>
<protein>
    <recommendedName>
        <fullName evidence="11">Peptidase A1 domain-containing protein</fullName>
    </recommendedName>
</protein>
<evidence type="ECO:0000256" key="2">
    <source>
        <dbReference type="ARBA" id="ARBA00022670"/>
    </source>
</evidence>
<organism evidence="12 13">
    <name type="scientific">Lymnaea stagnalis</name>
    <name type="common">Great pond snail</name>
    <name type="synonym">Helix stagnalis</name>
    <dbReference type="NCBI Taxonomy" id="6523"/>
    <lineage>
        <taxon>Eukaryota</taxon>
        <taxon>Metazoa</taxon>
        <taxon>Spiralia</taxon>
        <taxon>Lophotrochozoa</taxon>
        <taxon>Mollusca</taxon>
        <taxon>Gastropoda</taxon>
        <taxon>Heterobranchia</taxon>
        <taxon>Euthyneura</taxon>
        <taxon>Panpulmonata</taxon>
        <taxon>Hygrophila</taxon>
        <taxon>Lymnaeoidea</taxon>
        <taxon>Lymnaeidae</taxon>
        <taxon>Lymnaea</taxon>
    </lineage>
</organism>
<dbReference type="PANTHER" id="PTHR47966">
    <property type="entry name" value="BETA-SITE APP-CLEAVING ENZYME, ISOFORM A-RELATED"/>
    <property type="match status" value="1"/>
</dbReference>
<gene>
    <name evidence="12" type="ORF">GSLYS_00002478001</name>
</gene>
<feature type="disulfide bond" evidence="8">
    <location>
        <begin position="99"/>
        <end position="106"/>
    </location>
</feature>
<dbReference type="FunFam" id="2.40.70.10:FF:000149">
    <property type="entry name" value="Uncharacterized protein"/>
    <property type="match status" value="1"/>
</dbReference>
<keyword evidence="13" id="KW-1185">Reference proteome</keyword>
<comment type="caution">
    <text evidence="12">The sequence shown here is derived from an EMBL/GenBank/DDBJ whole genome shotgun (WGS) entry which is preliminary data.</text>
</comment>
<evidence type="ECO:0000256" key="7">
    <source>
        <dbReference type="PIRSR" id="PIRSR601461-1"/>
    </source>
</evidence>
<name>A0AAV2H5B8_LYMST</name>
<dbReference type="PANTHER" id="PTHR47966:SF51">
    <property type="entry name" value="BETA-SITE APP-CLEAVING ENZYME, ISOFORM A-RELATED"/>
    <property type="match status" value="1"/>
</dbReference>
<dbReference type="Gene3D" id="2.40.70.10">
    <property type="entry name" value="Acid Proteases"/>
    <property type="match status" value="2"/>
</dbReference>
<dbReference type="Proteomes" id="UP001497497">
    <property type="component" value="Unassembled WGS sequence"/>
</dbReference>
<dbReference type="GO" id="GO:0004190">
    <property type="term" value="F:aspartic-type endopeptidase activity"/>
    <property type="evidence" value="ECO:0007669"/>
    <property type="project" value="UniProtKB-KW"/>
</dbReference>
<dbReference type="GO" id="GO:0006508">
    <property type="term" value="P:proteolysis"/>
    <property type="evidence" value="ECO:0007669"/>
    <property type="project" value="UniProtKB-KW"/>
</dbReference>
<feature type="signal peptide" evidence="10">
    <location>
        <begin position="1"/>
        <end position="19"/>
    </location>
</feature>
<evidence type="ECO:0000256" key="3">
    <source>
        <dbReference type="ARBA" id="ARBA00022750"/>
    </source>
</evidence>
<dbReference type="PROSITE" id="PS51767">
    <property type="entry name" value="PEPTIDASE_A1"/>
    <property type="match status" value="1"/>
</dbReference>
<feature type="active site" evidence="7">
    <location>
        <position position="275"/>
    </location>
</feature>
<sequence>MNSVITILLVWATFLVCSAELIRIQLNRMESARTRMAKLKSGKLLRHLTGKYAEPHYEPLQNYLDAQYYGVVGIGTPEQLFKVVFDTGSSNLWVPSVRCGLFNIACLLHNKYDSSRSHTYRANGTEFSVQYAKGALSGFLSQDVVSVAGAKVTNVTFGEAIEEPGTAFVFAKFDGVLGLAYKSLAAAGVTPFFVQAVEQGVVDSAIFSFYLGTDADAKVGGELVLGGIDPRLYSGPITYASVIEQRWFSIHVSGIQVGGSGAGYCGSKGCKGVVDTGTSLMSGPTEAILDIYDKIGVVPGPDFTLPDCRIISKLPNVTYTIQDREFVLTPEDYIVVQQSGSKTECLIGFMPLDVQPPEGPIWILGDVFISQYYTIFDMEKHRVGFATAKRP</sequence>
<keyword evidence="10" id="KW-0732">Signal</keyword>
<dbReference type="EMBL" id="CAXITT010000030">
    <property type="protein sequence ID" value="CAL1528308.1"/>
    <property type="molecule type" value="Genomic_DNA"/>
</dbReference>
<dbReference type="PRINTS" id="PR00792">
    <property type="entry name" value="PEPSIN"/>
</dbReference>
<reference evidence="12 13" key="1">
    <citation type="submission" date="2024-04" db="EMBL/GenBank/DDBJ databases">
        <authorList>
            <consortium name="Genoscope - CEA"/>
            <person name="William W."/>
        </authorList>
    </citation>
    <scope>NUCLEOTIDE SEQUENCE [LARGE SCALE GENOMIC DNA]</scope>
</reference>
<keyword evidence="2 9" id="KW-0645">Protease</keyword>
<feature type="disulfide bond" evidence="8">
    <location>
        <begin position="308"/>
        <end position="345"/>
    </location>
</feature>
<keyword evidence="6" id="KW-0325">Glycoprotein</keyword>
<keyword evidence="4 9" id="KW-0378">Hydrolase</keyword>
<keyword evidence="3 9" id="KW-0064">Aspartyl protease</keyword>
<comment type="similarity">
    <text evidence="1 9">Belongs to the peptidase A1 family.</text>
</comment>
<dbReference type="AlphaFoldDB" id="A0AAV2H5B8"/>
<evidence type="ECO:0000256" key="4">
    <source>
        <dbReference type="ARBA" id="ARBA00022801"/>
    </source>
</evidence>
<evidence type="ECO:0000256" key="8">
    <source>
        <dbReference type="PIRSR" id="PIRSR601461-2"/>
    </source>
</evidence>
<dbReference type="FunFam" id="2.40.70.10:FF:000002">
    <property type="entry name" value="Vacuolar aspartic proteinase"/>
    <property type="match status" value="1"/>
</dbReference>
<dbReference type="InterPro" id="IPR001969">
    <property type="entry name" value="Aspartic_peptidase_AS"/>
</dbReference>
<evidence type="ECO:0000256" key="5">
    <source>
        <dbReference type="ARBA" id="ARBA00023157"/>
    </source>
</evidence>
<dbReference type="Pfam" id="PF00026">
    <property type="entry name" value="Asp"/>
    <property type="match status" value="1"/>
</dbReference>
<evidence type="ECO:0000256" key="6">
    <source>
        <dbReference type="ARBA" id="ARBA00023180"/>
    </source>
</evidence>
<evidence type="ECO:0000313" key="13">
    <source>
        <dbReference type="Proteomes" id="UP001497497"/>
    </source>
</evidence>
<feature type="chain" id="PRO_5043931867" description="Peptidase A1 domain-containing protein" evidence="10">
    <location>
        <begin position="20"/>
        <end position="391"/>
    </location>
</feature>
<evidence type="ECO:0000259" key="11">
    <source>
        <dbReference type="PROSITE" id="PS51767"/>
    </source>
</evidence>
<keyword evidence="5 8" id="KW-1015">Disulfide bond</keyword>
<evidence type="ECO:0000256" key="9">
    <source>
        <dbReference type="RuleBase" id="RU000454"/>
    </source>
</evidence>
<dbReference type="PROSITE" id="PS00141">
    <property type="entry name" value="ASP_PROTEASE"/>
    <property type="match status" value="2"/>
</dbReference>
<dbReference type="SUPFAM" id="SSF50630">
    <property type="entry name" value="Acid proteases"/>
    <property type="match status" value="1"/>
</dbReference>
<evidence type="ECO:0000256" key="1">
    <source>
        <dbReference type="ARBA" id="ARBA00007447"/>
    </source>
</evidence>